<reference evidence="3" key="1">
    <citation type="submission" date="2014-05" db="EMBL/GenBank/DDBJ databases">
        <title>Key roles for freshwater Actinobacteria revealed by deep metagenomic sequencing.</title>
        <authorList>
            <person name="Ghai R."/>
            <person name="Mizuno C.M."/>
            <person name="Picazo A."/>
            <person name="Camacho A."/>
            <person name="Rodriguez-Valera F."/>
        </authorList>
    </citation>
    <scope>NUCLEOTIDE SEQUENCE</scope>
</reference>
<dbReference type="EMBL" id="JNSJ01000001">
    <property type="protein sequence ID" value="KGA03838.1"/>
    <property type="molecule type" value="Genomic_DNA"/>
</dbReference>
<accession>A0A094RGR6</accession>
<evidence type="ECO:0008006" key="4">
    <source>
        <dbReference type="Google" id="ProtNLM"/>
    </source>
</evidence>
<dbReference type="NCBIfam" id="NF002879">
    <property type="entry name" value="PRK03333.1"/>
    <property type="match status" value="1"/>
</dbReference>
<name>A0A094RGR6_9ZZZZ</name>
<dbReference type="Pfam" id="PF01121">
    <property type="entry name" value="CoaE"/>
    <property type="match status" value="1"/>
</dbReference>
<gene>
    <name evidence="3" type="ORF">GM49_0200</name>
</gene>
<protein>
    <recommendedName>
        <fullName evidence="4">Dephospho-CoA kinase</fullName>
    </recommendedName>
</protein>
<dbReference type="InterPro" id="IPR027417">
    <property type="entry name" value="P-loop_NTPase"/>
</dbReference>
<dbReference type="PANTHER" id="PTHR10695:SF46">
    <property type="entry name" value="BIFUNCTIONAL COENZYME A SYNTHASE-RELATED"/>
    <property type="match status" value="1"/>
</dbReference>
<dbReference type="SUPFAM" id="SSF52540">
    <property type="entry name" value="P-loop containing nucleoside triphosphate hydrolases"/>
    <property type="match status" value="1"/>
</dbReference>
<dbReference type="NCBIfam" id="TIGR00152">
    <property type="entry name" value="dephospho-CoA kinase"/>
    <property type="match status" value="1"/>
</dbReference>
<dbReference type="HAMAP" id="MF_00376">
    <property type="entry name" value="Dephospho_CoA_kinase"/>
    <property type="match status" value="1"/>
</dbReference>
<dbReference type="Gene3D" id="3.40.50.300">
    <property type="entry name" value="P-loop containing nucleotide triphosphate hydrolases"/>
    <property type="match status" value="1"/>
</dbReference>
<dbReference type="PANTHER" id="PTHR10695">
    <property type="entry name" value="DEPHOSPHO-COA KINASE-RELATED"/>
    <property type="match status" value="1"/>
</dbReference>
<dbReference type="PROSITE" id="PS51219">
    <property type="entry name" value="DPCK"/>
    <property type="match status" value="1"/>
</dbReference>
<evidence type="ECO:0000256" key="1">
    <source>
        <dbReference type="ARBA" id="ARBA00022741"/>
    </source>
</evidence>
<sequence>MIKVALTGGIGSGKSAAGDFFEDLGAVVVDADQLARDVIERGTDGFDELVATFGDEILTNGILDRSKLGQVVFSDPGARKTLEAIIHPRVAEAFDEIVEVSPEDAVIIYQIPILVETKGQDRFDYVITVEASLENRISRLKSRGLKGYEIEARIKVQATDEQRAEIADLIFKNDGDLDSLLRQVENVYEDVLLPRARANIS</sequence>
<dbReference type="InterPro" id="IPR001977">
    <property type="entry name" value="Depp_CoAkinase"/>
</dbReference>
<dbReference type="AlphaFoldDB" id="A0A094RGR6"/>
<keyword evidence="2" id="KW-0067">ATP-binding</keyword>
<evidence type="ECO:0000313" key="3">
    <source>
        <dbReference type="EMBL" id="KGA03838.1"/>
    </source>
</evidence>
<dbReference type="GO" id="GO:0004140">
    <property type="term" value="F:dephospho-CoA kinase activity"/>
    <property type="evidence" value="ECO:0007669"/>
    <property type="project" value="InterPro"/>
</dbReference>
<comment type="caution">
    <text evidence="3">The sequence shown here is derived from an EMBL/GenBank/DDBJ whole genome shotgun (WGS) entry which is preliminary data.</text>
</comment>
<proteinExistence type="inferred from homology"/>
<evidence type="ECO:0000256" key="2">
    <source>
        <dbReference type="ARBA" id="ARBA00022840"/>
    </source>
</evidence>
<dbReference type="GO" id="GO:0015937">
    <property type="term" value="P:coenzyme A biosynthetic process"/>
    <property type="evidence" value="ECO:0007669"/>
    <property type="project" value="InterPro"/>
</dbReference>
<dbReference type="CDD" id="cd02022">
    <property type="entry name" value="DPCK"/>
    <property type="match status" value="1"/>
</dbReference>
<dbReference type="GO" id="GO:0005524">
    <property type="term" value="F:ATP binding"/>
    <property type="evidence" value="ECO:0007669"/>
    <property type="project" value="UniProtKB-KW"/>
</dbReference>
<organism evidence="3">
    <name type="scientific">freshwater metagenome</name>
    <dbReference type="NCBI Taxonomy" id="449393"/>
    <lineage>
        <taxon>unclassified sequences</taxon>
        <taxon>metagenomes</taxon>
        <taxon>ecological metagenomes</taxon>
    </lineage>
</organism>
<keyword evidence="1" id="KW-0547">Nucleotide-binding</keyword>